<gene>
    <name evidence="4" type="ORF">SVIM_LOCUS256344</name>
</gene>
<dbReference type="InterPro" id="IPR027417">
    <property type="entry name" value="P-loop_NTPase"/>
</dbReference>
<evidence type="ECO:0000313" key="4">
    <source>
        <dbReference type="EMBL" id="VFU42556.1"/>
    </source>
</evidence>
<dbReference type="GO" id="GO:0005524">
    <property type="term" value="F:ATP binding"/>
    <property type="evidence" value="ECO:0007669"/>
    <property type="project" value="UniProtKB-KW"/>
</dbReference>
<dbReference type="Pfam" id="PF00004">
    <property type="entry name" value="AAA"/>
    <property type="match status" value="1"/>
</dbReference>
<dbReference type="AlphaFoldDB" id="A0A6N2LND5"/>
<evidence type="ECO:0000256" key="1">
    <source>
        <dbReference type="ARBA" id="ARBA00022741"/>
    </source>
</evidence>
<dbReference type="GO" id="GO:0005741">
    <property type="term" value="C:mitochondrial outer membrane"/>
    <property type="evidence" value="ECO:0007669"/>
    <property type="project" value="TreeGrafter"/>
</dbReference>
<keyword evidence="1" id="KW-0547">Nucleotide-binding</keyword>
<dbReference type="InterPro" id="IPR051701">
    <property type="entry name" value="Mito_OM_Translocase_MSP1"/>
</dbReference>
<keyword evidence="2" id="KW-0067">ATP-binding</keyword>
<dbReference type="PANTHER" id="PTHR45644:SF78">
    <property type="entry name" value="P-LOOP CONTAINING NUCLEOSIDE TRIPHOSPHATE HYDROLASES SUPERFAMILY PROTEIN"/>
    <property type="match status" value="1"/>
</dbReference>
<feature type="domain" description="ATPase AAA-type core" evidence="3">
    <location>
        <begin position="146"/>
        <end position="177"/>
    </location>
</feature>
<protein>
    <recommendedName>
        <fullName evidence="3">ATPase AAA-type core domain-containing protein</fullName>
    </recommendedName>
</protein>
<dbReference type="GO" id="GO:0016887">
    <property type="term" value="F:ATP hydrolysis activity"/>
    <property type="evidence" value="ECO:0007669"/>
    <property type="project" value="InterPro"/>
</dbReference>
<dbReference type="Gene3D" id="3.40.50.300">
    <property type="entry name" value="P-loop containing nucleotide triphosphate hydrolases"/>
    <property type="match status" value="1"/>
</dbReference>
<evidence type="ECO:0000259" key="3">
    <source>
        <dbReference type="Pfam" id="PF00004"/>
    </source>
</evidence>
<accession>A0A6N2LND5</accession>
<dbReference type="InterPro" id="IPR003959">
    <property type="entry name" value="ATPase_AAA_core"/>
</dbReference>
<organism evidence="4">
    <name type="scientific">Salix viminalis</name>
    <name type="common">Common osier</name>
    <name type="synonym">Basket willow</name>
    <dbReference type="NCBI Taxonomy" id="40686"/>
    <lineage>
        <taxon>Eukaryota</taxon>
        <taxon>Viridiplantae</taxon>
        <taxon>Streptophyta</taxon>
        <taxon>Embryophyta</taxon>
        <taxon>Tracheophyta</taxon>
        <taxon>Spermatophyta</taxon>
        <taxon>Magnoliopsida</taxon>
        <taxon>eudicotyledons</taxon>
        <taxon>Gunneridae</taxon>
        <taxon>Pentapetalae</taxon>
        <taxon>rosids</taxon>
        <taxon>fabids</taxon>
        <taxon>Malpighiales</taxon>
        <taxon>Salicaceae</taxon>
        <taxon>Saliceae</taxon>
        <taxon>Salix</taxon>
    </lineage>
</organism>
<evidence type="ECO:0000256" key="2">
    <source>
        <dbReference type="ARBA" id="ARBA00022840"/>
    </source>
</evidence>
<name>A0A6N2LND5_SALVM</name>
<proteinExistence type="predicted"/>
<reference evidence="4" key="1">
    <citation type="submission" date="2019-03" db="EMBL/GenBank/DDBJ databases">
        <authorList>
            <person name="Mank J."/>
            <person name="Almeida P."/>
        </authorList>
    </citation>
    <scope>NUCLEOTIDE SEQUENCE</scope>
    <source>
        <strain evidence="4">78183</strain>
    </source>
</reference>
<dbReference type="PANTHER" id="PTHR45644">
    <property type="entry name" value="AAA ATPASE, PUTATIVE (AFU_ORTHOLOGUE AFUA_2G12920)-RELATED-RELATED"/>
    <property type="match status" value="1"/>
</dbReference>
<sequence>MLGLEMLKSSQRLSSPLPASWLLSNLIELHKVLEENELSCMDLLHVNTDGLILTKRIFLEIIAPDRIIFFGGWDYMVHKHGYNLAKDEYESNFVSAVVAPGEIGVKFNDVGALEEVKKALNELVILSMRRPELFSHGNLLRPCKGILLFGPPGTGKTLLAKALATEAGANFISITGS</sequence>
<dbReference type="EMBL" id="CAADRP010001585">
    <property type="protein sequence ID" value="VFU42556.1"/>
    <property type="molecule type" value="Genomic_DNA"/>
</dbReference>
<dbReference type="SUPFAM" id="SSF52540">
    <property type="entry name" value="P-loop containing nucleoside triphosphate hydrolases"/>
    <property type="match status" value="1"/>
</dbReference>